<comment type="subcellular location">
    <subcellularLocation>
        <location evidence="1">Membrane</location>
        <topology evidence="1">Single-pass membrane protein</topology>
    </subcellularLocation>
</comment>
<dbReference type="AlphaFoldDB" id="A0A0B2JUI2"/>
<evidence type="ECO:0000256" key="3">
    <source>
        <dbReference type="ARBA" id="ARBA00022692"/>
    </source>
</evidence>
<evidence type="ECO:0008006" key="10">
    <source>
        <dbReference type="Google" id="ProtNLM"/>
    </source>
</evidence>
<evidence type="ECO:0000256" key="1">
    <source>
        <dbReference type="ARBA" id="ARBA00004167"/>
    </source>
</evidence>
<keyword evidence="5 7" id="KW-0472">Membrane</keyword>
<feature type="compositionally biased region" description="Acidic residues" evidence="6">
    <location>
        <begin position="23"/>
        <end position="32"/>
    </location>
</feature>
<comment type="similarity">
    <text evidence="2">Belongs to the TrbI/VirB10 family.</text>
</comment>
<feature type="transmembrane region" description="Helical" evidence="7">
    <location>
        <begin position="66"/>
        <end position="84"/>
    </location>
</feature>
<dbReference type="Proteomes" id="UP000030993">
    <property type="component" value="Unassembled WGS sequence"/>
</dbReference>
<dbReference type="InterPro" id="IPR042217">
    <property type="entry name" value="T4SS_VirB10/TrbI"/>
</dbReference>
<dbReference type="EMBL" id="JSCE01000149">
    <property type="protein sequence ID" value="KHM52005.1"/>
    <property type="molecule type" value="Genomic_DNA"/>
</dbReference>
<dbReference type="STRING" id="82374.NZ47_07345"/>
<gene>
    <name evidence="8" type="ORF">NZ47_07345</name>
</gene>
<accession>A0A0B2JUI2</accession>
<keyword evidence="9" id="KW-1185">Reference proteome</keyword>
<feature type="region of interest" description="Disordered" evidence="6">
    <location>
        <begin position="120"/>
        <end position="177"/>
    </location>
</feature>
<dbReference type="CDD" id="cd16429">
    <property type="entry name" value="VirB10"/>
    <property type="match status" value="1"/>
</dbReference>
<evidence type="ECO:0000313" key="8">
    <source>
        <dbReference type="EMBL" id="KHM52005.1"/>
    </source>
</evidence>
<organism evidence="8 9">
    <name type="scientific">Anaerovibrio lipolyticus</name>
    <dbReference type="NCBI Taxonomy" id="82374"/>
    <lineage>
        <taxon>Bacteria</taxon>
        <taxon>Bacillati</taxon>
        <taxon>Bacillota</taxon>
        <taxon>Negativicutes</taxon>
        <taxon>Selenomonadales</taxon>
        <taxon>Selenomonadaceae</taxon>
        <taxon>Anaerovibrio</taxon>
    </lineage>
</organism>
<evidence type="ECO:0000256" key="7">
    <source>
        <dbReference type="SAM" id="Phobius"/>
    </source>
</evidence>
<proteinExistence type="inferred from homology"/>
<dbReference type="InterPro" id="IPR005498">
    <property type="entry name" value="T4SS_VirB10/TraB/TrbI"/>
</dbReference>
<feature type="region of interest" description="Disordered" evidence="6">
    <location>
        <begin position="16"/>
        <end position="41"/>
    </location>
</feature>
<dbReference type="Gene3D" id="2.40.128.260">
    <property type="entry name" value="Type IV secretion system, VirB10/TraB/TrbI"/>
    <property type="match status" value="1"/>
</dbReference>
<evidence type="ECO:0000256" key="6">
    <source>
        <dbReference type="SAM" id="MobiDB-lite"/>
    </source>
</evidence>
<dbReference type="GO" id="GO:0016020">
    <property type="term" value="C:membrane"/>
    <property type="evidence" value="ECO:0007669"/>
    <property type="project" value="UniProtKB-SubCell"/>
</dbReference>
<evidence type="ECO:0000256" key="4">
    <source>
        <dbReference type="ARBA" id="ARBA00022989"/>
    </source>
</evidence>
<keyword evidence="3 7" id="KW-0812">Transmembrane</keyword>
<reference evidence="8 9" key="1">
    <citation type="journal article" date="2013" name="PLoS ONE">
        <title>Identification and characterization of three novel lipases belonging to families II and V from Anaerovibrio lipolyticus 5ST.</title>
        <authorList>
            <person name="Prive F."/>
            <person name="Kaderbhai N.N."/>
            <person name="Girdwood S."/>
            <person name="Worgan H.J."/>
            <person name="Pinloche E."/>
            <person name="Scollan N.D."/>
            <person name="Huws S.A."/>
            <person name="Newbold C.J."/>
        </authorList>
    </citation>
    <scope>NUCLEOTIDE SEQUENCE [LARGE SCALE GENOMIC DNA]</scope>
    <source>
        <strain evidence="8 9">5S</strain>
    </source>
</reference>
<evidence type="ECO:0000256" key="2">
    <source>
        <dbReference type="ARBA" id="ARBA00010265"/>
    </source>
</evidence>
<evidence type="ECO:0000256" key="5">
    <source>
        <dbReference type="ARBA" id="ARBA00023136"/>
    </source>
</evidence>
<keyword evidence="4 7" id="KW-1133">Transmembrane helix</keyword>
<evidence type="ECO:0000313" key="9">
    <source>
        <dbReference type="Proteomes" id="UP000030993"/>
    </source>
</evidence>
<dbReference type="RefSeq" id="WP_039208522.1">
    <property type="nucleotide sequence ID" value="NZ_JSCE01000149.1"/>
</dbReference>
<comment type="caution">
    <text evidence="8">The sequence shown here is derived from an EMBL/GenBank/DDBJ whole genome shotgun (WGS) entry which is preliminary data.</text>
</comment>
<name>A0A0B2JUI2_9FIRM</name>
<protein>
    <recommendedName>
        <fullName evidence="10">Conjugal transfer protein TrbI</fullName>
    </recommendedName>
</protein>
<feature type="compositionally biased region" description="Polar residues" evidence="6">
    <location>
        <begin position="133"/>
        <end position="152"/>
    </location>
</feature>
<sequence>MNIDFLKDIGSLLSRKKDKQDEYAADEEEAEAEQPKKKKEAETDVLSMKEGDYGLIYGIKKKYVKYLCYAVACLVGIAFFYNIGNKMGDNTNNSAIRQESVADVNDSKREMSAEALNSINNSVKNGNVPGKPQNGQNSPDVARRNQVNNSNVPQIPNTNNQQQQQGQYRPQQVMPFGGYGNQYTLPSMIAAAQNNTEKAEEDSMAKRVQDSLRSAIAFFNGADGMSGSGGGVGNGAVANTAADNSAPAVQPSYTYTAPSPYLLQAGTCIPAMLMSSINSDIEGIVAAQVICDIYDTATGYNLLIPAGSRLVGSYQAKESGGRVAVTFTELILPSGASYSIGDGLVAIDSYGYMGLTGKVNHHSNAKLAAAGAGAAIAAISSAAFGNTNNNNNNYSIGQLAQQGAMASIMENVSDMFNQQVNVADTVTVQAGTAFNIFVSKGLVFNGY</sequence>
<dbReference type="Pfam" id="PF03743">
    <property type="entry name" value="TrbI"/>
    <property type="match status" value="1"/>
</dbReference>
<feature type="compositionally biased region" description="Low complexity" evidence="6">
    <location>
        <begin position="153"/>
        <end position="172"/>
    </location>
</feature>